<protein>
    <submittedName>
        <fullName evidence="1">ABC-type glycerol-3-phosphate transport system substrate-binding protein</fullName>
    </submittedName>
</protein>
<dbReference type="Pfam" id="PF01547">
    <property type="entry name" value="SBP_bac_1"/>
    <property type="match status" value="1"/>
</dbReference>
<dbReference type="Gene3D" id="2.60.120.260">
    <property type="entry name" value="Galactose-binding domain-like"/>
    <property type="match status" value="2"/>
</dbReference>
<gene>
    <name evidence="1" type="ORF">J2S74_004825</name>
</gene>
<reference evidence="1 2" key="1">
    <citation type="submission" date="2023-07" db="EMBL/GenBank/DDBJ databases">
        <title>Genomic Encyclopedia of Type Strains, Phase IV (KMG-IV): sequencing the most valuable type-strain genomes for metagenomic binning, comparative biology and taxonomic classification.</title>
        <authorList>
            <person name="Goeker M."/>
        </authorList>
    </citation>
    <scope>NUCLEOTIDE SEQUENCE [LARGE SCALE GENOMIC DNA]</scope>
    <source>
        <strain evidence="1 2">DSM 9768</strain>
    </source>
</reference>
<dbReference type="RefSeq" id="WP_307330976.1">
    <property type="nucleotide sequence ID" value="NZ_JAUSUG010000026.1"/>
</dbReference>
<dbReference type="InterPro" id="IPR050490">
    <property type="entry name" value="Bact_solute-bd_prot1"/>
</dbReference>
<keyword evidence="2" id="KW-1185">Reference proteome</keyword>
<accession>A0ABU0A2Z0</accession>
<sequence>MILVTMVVALTFSQLSITNIKVEGSGEPSSSNSNETLFNTSSILSGRYSSYINEHEGNLHVGADIIFENMEEIVTDPSFLDSYDGQTVVRVEPNEEVTFQLQAPADALYTIGLTYLSDDQNVLPAQAQMTLNGELPFYELRNLTFESKWKSPETVPLDKYGNEIVPQPIKAKEWQTKFIGDSSYRISDPFLIELNRGENEITLRMIEGSLLISTITLSSHKELPSYESAQVEGDQFILIQGQDIAYRSDSSIRPGALFNVDLTPYRSDKRVLNYLDDNSFKRAGHRVTYEFEVEESGYYYLGLNYRQNAKADFPVFMNIHINDKIPFEEFKNYPFNYNTRFTNTTVRDLGTNEKIPVYLEEGSHTISFTISLDYVKPTIEAVERLINEIQFLSLEITNLAGPNADRHRDINVEEFIPGVTDQLVAWADEMNLLYENLRVHNPNVTEIGAFASLNIAETQLRSLADEIDKLVVRKNELSTGTNSITAYLGNLIMEINDNGFALDQFYFYQDESDIPERAGFIQRQFSSIERLVMSFTNQDYSVDNVNPDNLQVWINRPRQYIEIIQQLIDEQFTPETGIEVDISIMPDQNKLILANAAGEAPDVAVGVNYALPFEIAIRGALQDLTEFDDFDEVKERFPAGLHVPATVKDGIYALPDTKNFWVLFYRTDILESLELPVPETIDEVRTYLPELQRRGMNFFYPTAGMPGLKLFAGTMPIIYQNGGRFYGENIGRTTLNENAAIEGMRQLTDLFTIYNIPYDVPSFYQQFRDGSLPIGISDYFMYNLILNAAPEIANSWDIALMPGIENEDGEIERWSAGGAESNIIFNDTEKSDEAWEFLKWWSSTEVQIAFGNILQTTYGEEYIWNTANMEAYAGLPWITSHKEIILAQTEWVTEVPRVPGSYMLERELSNAYNSIILDGVNLRTAIDLASKRINRETARKLEEFGYIRDGEVIQHYPNPEISND</sequence>
<dbReference type="PANTHER" id="PTHR43649">
    <property type="entry name" value="ARABINOSE-BINDING PROTEIN-RELATED"/>
    <property type="match status" value="1"/>
</dbReference>
<dbReference type="SUPFAM" id="SSF53850">
    <property type="entry name" value="Periplasmic binding protein-like II"/>
    <property type="match status" value="1"/>
</dbReference>
<organism evidence="1 2">
    <name type="scientific">Evansella vedderi</name>
    <dbReference type="NCBI Taxonomy" id="38282"/>
    <lineage>
        <taxon>Bacteria</taxon>
        <taxon>Bacillati</taxon>
        <taxon>Bacillota</taxon>
        <taxon>Bacilli</taxon>
        <taxon>Bacillales</taxon>
        <taxon>Bacillaceae</taxon>
        <taxon>Evansella</taxon>
    </lineage>
</organism>
<name>A0ABU0A2Z0_9BACI</name>
<comment type="caution">
    <text evidence="1">The sequence shown here is derived from an EMBL/GenBank/DDBJ whole genome shotgun (WGS) entry which is preliminary data.</text>
</comment>
<evidence type="ECO:0000313" key="1">
    <source>
        <dbReference type="EMBL" id="MDQ0257367.1"/>
    </source>
</evidence>
<dbReference type="EMBL" id="JAUSUG010000026">
    <property type="protein sequence ID" value="MDQ0257367.1"/>
    <property type="molecule type" value="Genomic_DNA"/>
</dbReference>
<dbReference type="InterPro" id="IPR006059">
    <property type="entry name" value="SBP"/>
</dbReference>
<dbReference type="Gene3D" id="3.40.190.10">
    <property type="entry name" value="Periplasmic binding protein-like II"/>
    <property type="match status" value="1"/>
</dbReference>
<evidence type="ECO:0000313" key="2">
    <source>
        <dbReference type="Proteomes" id="UP001230005"/>
    </source>
</evidence>
<dbReference type="Proteomes" id="UP001230005">
    <property type="component" value="Unassembled WGS sequence"/>
</dbReference>
<proteinExistence type="predicted"/>
<dbReference type="PANTHER" id="PTHR43649:SF27">
    <property type="entry name" value="EXTRACELLULAR SOLUTE-BINDING PROTEIN FAMILY 1"/>
    <property type="match status" value="1"/>
</dbReference>